<dbReference type="Gene3D" id="3.40.50.150">
    <property type="entry name" value="Vaccinia Virus protein VP39"/>
    <property type="match status" value="1"/>
</dbReference>
<evidence type="ECO:0000313" key="3">
    <source>
        <dbReference type="Proteomes" id="UP000199373"/>
    </source>
</evidence>
<dbReference type="Proteomes" id="UP000199373">
    <property type="component" value="Unassembled WGS sequence"/>
</dbReference>
<feature type="domain" description="NERD" evidence="1">
    <location>
        <begin position="12"/>
        <end position="137"/>
    </location>
</feature>
<dbReference type="SUPFAM" id="SSF53335">
    <property type="entry name" value="S-adenosyl-L-methionine-dependent methyltransferases"/>
    <property type="match status" value="1"/>
</dbReference>
<gene>
    <name evidence="2" type="ORF">SAMN04487850_0817</name>
</gene>
<protein>
    <submittedName>
        <fullName evidence="2">Nuclease-related domain-containing protein</fullName>
    </submittedName>
</protein>
<proteinExistence type="predicted"/>
<dbReference type="RefSeq" id="WP_091914835.1">
    <property type="nucleotide sequence ID" value="NZ_FOIQ01000001.1"/>
</dbReference>
<reference evidence="2 3" key="1">
    <citation type="submission" date="2016-10" db="EMBL/GenBank/DDBJ databases">
        <authorList>
            <person name="de Groot N.N."/>
        </authorList>
    </citation>
    <scope>NUCLEOTIDE SEQUENCE [LARGE SCALE GENOMIC DNA]</scope>
    <source>
        <strain evidence="2 3">TC2-24</strain>
    </source>
</reference>
<sequence length="703" mass="79535">MGGLLAFRVGNFDNTAEREQFRFLCEKLKAHYENSNDFCVFAGNYNIGCELDALFIKKDAIIAIEFKNYGGTIVATENGEWKCDGQIIKGGSRKTVLQQARINHSIVKKELKALGVNSKNIKDVPTLVIFNQPIKLENLLCATTKSWLHITDNEHFIEKLDDITCPHTDLDPLGIVNLAELLNLNSFYLAEFSNANYDKPKTSPEQLSVFEDIKIYEGHSHNSIKQTEISQDDKQEHIDLQEGDVVNEQEIQTEESAALKGFVKQILSSVLKLSDAVVTVWEGISLQSKLAKYGITIHNKYLVKVESTGIGTHCSKLSKFINHEVKAINPDVICWQDGDTIDELQKNTERSKIVYDKMDHSATDNGSVKFHKSKTIIPHWLDLALFNNLGAIYSPEYKKFEYNLDTDSEDIKVYLGTYFPRSYAESFCIFDDLFKSHQYLEVLKKMPEINILDFGCGTGGELIGLVVTLSKHLADYKTINIIAIDGNHEALIVLKELVGVLSSNVRHNISLLCVEKTIQSKNDLQIADVPVCHFILNSKMVCELISRKKIEGNCYYTIADSLSRLLDDVGILYILDVTTKDEHSMLFYPQLMTQGLNDFVSSHTKYATLLPLACDNWKDCRDACFMQQTFIVSHSRRSGDESRVCYRIICKKTLKDIFIPDDTLLKGCSHIIHPQKYKQNDNSSLCPKTANGNRVIDSYNIKL</sequence>
<dbReference type="InterPro" id="IPR011528">
    <property type="entry name" value="NERD"/>
</dbReference>
<dbReference type="PROSITE" id="PS50965">
    <property type="entry name" value="NERD"/>
    <property type="match status" value="1"/>
</dbReference>
<evidence type="ECO:0000259" key="1">
    <source>
        <dbReference type="PROSITE" id="PS50965"/>
    </source>
</evidence>
<name>A0A1I0MPK9_9BACT</name>
<keyword evidence="3" id="KW-1185">Reference proteome</keyword>
<accession>A0A1I0MPK9</accession>
<organism evidence="2 3">
    <name type="scientific">Prevotella aff. ruminicola Tc2-24</name>
    <dbReference type="NCBI Taxonomy" id="81582"/>
    <lineage>
        <taxon>Bacteria</taxon>
        <taxon>Pseudomonadati</taxon>
        <taxon>Bacteroidota</taxon>
        <taxon>Bacteroidia</taxon>
        <taxon>Bacteroidales</taxon>
        <taxon>Prevotellaceae</taxon>
        <taxon>Prevotella</taxon>
    </lineage>
</organism>
<dbReference type="EMBL" id="FOIQ01000001">
    <property type="protein sequence ID" value="SEV89858.1"/>
    <property type="molecule type" value="Genomic_DNA"/>
</dbReference>
<evidence type="ECO:0000313" key="2">
    <source>
        <dbReference type="EMBL" id="SEV89858.1"/>
    </source>
</evidence>
<dbReference type="Pfam" id="PF08378">
    <property type="entry name" value="NERD"/>
    <property type="match status" value="1"/>
</dbReference>
<dbReference type="AlphaFoldDB" id="A0A1I0MPK9"/>
<dbReference type="InterPro" id="IPR029063">
    <property type="entry name" value="SAM-dependent_MTases_sf"/>
</dbReference>